<feature type="transmembrane region" description="Helical" evidence="5">
    <location>
        <begin position="79"/>
        <end position="98"/>
    </location>
</feature>
<dbReference type="InterPro" id="IPR036259">
    <property type="entry name" value="MFS_trans_sf"/>
</dbReference>
<dbReference type="EMBL" id="CAIF01000048">
    <property type="protein sequence ID" value="CCH42553.1"/>
    <property type="molecule type" value="Genomic_DNA"/>
</dbReference>
<evidence type="ECO:0000313" key="7">
    <source>
        <dbReference type="EMBL" id="CCH42553.1"/>
    </source>
</evidence>
<dbReference type="InterPro" id="IPR011701">
    <property type="entry name" value="MFS"/>
</dbReference>
<feature type="transmembrane region" description="Helical" evidence="5">
    <location>
        <begin position="257"/>
        <end position="276"/>
    </location>
</feature>
<dbReference type="PROSITE" id="PS50850">
    <property type="entry name" value="MFS"/>
    <property type="match status" value="1"/>
</dbReference>
<protein>
    <submittedName>
        <fullName evidence="7">MFS-type transporter</fullName>
    </submittedName>
</protein>
<keyword evidence="3 5" id="KW-1133">Transmembrane helix</keyword>
<keyword evidence="8" id="KW-1185">Reference proteome</keyword>
<dbReference type="PANTHER" id="PTHR23502">
    <property type="entry name" value="MAJOR FACILITATOR SUPERFAMILY"/>
    <property type="match status" value="1"/>
</dbReference>
<dbReference type="GO" id="GO:0022857">
    <property type="term" value="F:transmembrane transporter activity"/>
    <property type="evidence" value="ECO:0007669"/>
    <property type="project" value="InterPro"/>
</dbReference>
<dbReference type="PANTHER" id="PTHR23502:SF190">
    <property type="entry name" value="YALI0F08063P"/>
    <property type="match status" value="1"/>
</dbReference>
<gene>
    <name evidence="7" type="ORF">BN7_2097</name>
</gene>
<feature type="transmembrane region" description="Helical" evidence="5">
    <location>
        <begin position="214"/>
        <end position="237"/>
    </location>
</feature>
<feature type="transmembrane region" description="Helical" evidence="5">
    <location>
        <begin position="52"/>
        <end position="73"/>
    </location>
</feature>
<dbReference type="eggNOG" id="KOG0255">
    <property type="taxonomic scope" value="Eukaryota"/>
</dbReference>
<evidence type="ECO:0000256" key="1">
    <source>
        <dbReference type="ARBA" id="ARBA00004141"/>
    </source>
</evidence>
<name>K0KN45_WICCF</name>
<dbReference type="InParanoid" id="K0KN45"/>
<feature type="domain" description="Major facilitator superfamily (MFS) profile" evidence="6">
    <location>
        <begin position="1"/>
        <end position="419"/>
    </location>
</feature>
<accession>K0KN45</accession>
<sequence length="425" mass="46852">MAAARFPELIKAEFGVGREITLLTTTLYLLGIALGPMIFGPVSEVYGRKSGVLIPLFISSIFTFATASTYNVASMMICRFFSGFFAGAPIVSSGGVLADLWNPAERGSALAVYSLFVAGGVAFGPTISSLLMYAENEQSAWRIPQYFSGLVSLTLCLLTAYLSQETYEPIVLARLAKHMRIKSGKWSIHAKHDEWKLTTEEFIHVHLLRPFKMLITPIVAFIVLFASYTYAILYLFITTIADAFNISRGWTGTISTLPNFALFLGICLGCLLQIIGTNDYAKKVAKNDGKAIPEERFSVMIYTAWLIPVGLFMFGWTSDNSIHWIVPCLGIFLFGVGFLTVFQGNLNYLVDVYTKYSASAIAANTFARSVAAASFPLFSKQLFENLGIQWGSSLIGFIALGMVSIPYFFRRYGAKIRSKSTVKLL</sequence>
<evidence type="ECO:0000256" key="3">
    <source>
        <dbReference type="ARBA" id="ARBA00022989"/>
    </source>
</evidence>
<feature type="transmembrane region" description="Helical" evidence="5">
    <location>
        <begin position="297"/>
        <end position="316"/>
    </location>
</feature>
<evidence type="ECO:0000259" key="6">
    <source>
        <dbReference type="PROSITE" id="PS50850"/>
    </source>
</evidence>
<dbReference type="FunFam" id="1.20.1250.20:FF:000011">
    <property type="entry name" value="MFS multidrug transporter, putative"/>
    <property type="match status" value="1"/>
</dbReference>
<comment type="subcellular location">
    <subcellularLocation>
        <location evidence="1">Membrane</location>
        <topology evidence="1">Multi-pass membrane protein</topology>
    </subcellularLocation>
</comment>
<reference evidence="7 8" key="1">
    <citation type="journal article" date="2012" name="Eukaryot. Cell">
        <title>Draft genome sequence of Wickerhamomyces ciferrii NRRL Y-1031 F-60-10.</title>
        <authorList>
            <person name="Schneider J."/>
            <person name="Andrea H."/>
            <person name="Blom J."/>
            <person name="Jaenicke S."/>
            <person name="Ruckert C."/>
            <person name="Schorsch C."/>
            <person name="Szczepanowski R."/>
            <person name="Farwick M."/>
            <person name="Goesmann A."/>
            <person name="Puhler A."/>
            <person name="Schaffer S."/>
            <person name="Tauch A."/>
            <person name="Kohler T."/>
            <person name="Brinkrolf K."/>
        </authorList>
    </citation>
    <scope>NUCLEOTIDE SEQUENCE [LARGE SCALE GENOMIC DNA]</scope>
    <source>
        <strain evidence="8">ATCC 14091 / BCRC 22168 / CBS 111 / JCM 3599 / NBRC 0793 / NRRL Y-1031 F-60-10</strain>
    </source>
</reference>
<feature type="transmembrane region" description="Helical" evidence="5">
    <location>
        <begin position="20"/>
        <end position="40"/>
    </location>
</feature>
<evidence type="ECO:0000256" key="2">
    <source>
        <dbReference type="ARBA" id="ARBA00022692"/>
    </source>
</evidence>
<keyword evidence="2 5" id="KW-0812">Transmembrane</keyword>
<feature type="transmembrane region" description="Helical" evidence="5">
    <location>
        <begin position="390"/>
        <end position="409"/>
    </location>
</feature>
<dbReference type="InterPro" id="IPR020846">
    <property type="entry name" value="MFS_dom"/>
</dbReference>
<dbReference type="Pfam" id="PF07690">
    <property type="entry name" value="MFS_1"/>
    <property type="match status" value="1"/>
</dbReference>
<evidence type="ECO:0000313" key="8">
    <source>
        <dbReference type="Proteomes" id="UP000009328"/>
    </source>
</evidence>
<dbReference type="GO" id="GO:0005886">
    <property type="term" value="C:plasma membrane"/>
    <property type="evidence" value="ECO:0007669"/>
    <property type="project" value="UniProtKB-ARBA"/>
</dbReference>
<comment type="caution">
    <text evidence="7">The sequence shown here is derived from an EMBL/GenBank/DDBJ whole genome shotgun (WGS) entry which is preliminary data.</text>
</comment>
<dbReference type="AlphaFoldDB" id="K0KN45"/>
<dbReference type="HOGENOM" id="CLU_008455_11_4_1"/>
<keyword evidence="4 5" id="KW-0472">Membrane</keyword>
<proteinExistence type="predicted"/>
<dbReference type="SUPFAM" id="SSF103473">
    <property type="entry name" value="MFS general substrate transporter"/>
    <property type="match status" value="1"/>
</dbReference>
<feature type="transmembrane region" description="Helical" evidence="5">
    <location>
        <begin position="146"/>
        <end position="163"/>
    </location>
</feature>
<feature type="transmembrane region" description="Helical" evidence="5">
    <location>
        <begin position="110"/>
        <end position="134"/>
    </location>
</feature>
<evidence type="ECO:0000256" key="4">
    <source>
        <dbReference type="ARBA" id="ARBA00023136"/>
    </source>
</evidence>
<dbReference type="STRING" id="1206466.K0KN45"/>
<organism evidence="7 8">
    <name type="scientific">Wickerhamomyces ciferrii (strain ATCC 14091 / BCRC 22168 / CBS 111 / JCM 3599 / NBRC 0793 / NRRL Y-1031 F-60-10)</name>
    <name type="common">Yeast</name>
    <name type="synonym">Pichia ciferrii</name>
    <dbReference type="NCBI Taxonomy" id="1206466"/>
    <lineage>
        <taxon>Eukaryota</taxon>
        <taxon>Fungi</taxon>
        <taxon>Dikarya</taxon>
        <taxon>Ascomycota</taxon>
        <taxon>Saccharomycotina</taxon>
        <taxon>Saccharomycetes</taxon>
        <taxon>Phaffomycetales</taxon>
        <taxon>Wickerhamomycetaceae</taxon>
        <taxon>Wickerhamomyces</taxon>
    </lineage>
</organism>
<dbReference type="Gene3D" id="1.20.1250.20">
    <property type="entry name" value="MFS general substrate transporter like domains"/>
    <property type="match status" value="1"/>
</dbReference>
<evidence type="ECO:0000256" key="5">
    <source>
        <dbReference type="SAM" id="Phobius"/>
    </source>
</evidence>
<dbReference type="Proteomes" id="UP000009328">
    <property type="component" value="Unassembled WGS sequence"/>
</dbReference>
<feature type="transmembrane region" description="Helical" evidence="5">
    <location>
        <begin position="322"/>
        <end position="344"/>
    </location>
</feature>